<dbReference type="GO" id="GO:0006979">
    <property type="term" value="P:response to oxidative stress"/>
    <property type="evidence" value="ECO:0007669"/>
    <property type="project" value="InterPro"/>
</dbReference>
<reference evidence="8 9" key="1">
    <citation type="submission" date="2019-01" db="EMBL/GenBank/DDBJ databases">
        <title>A draft genome assembly of the solar-powered sea slug Elysia chlorotica.</title>
        <authorList>
            <person name="Cai H."/>
            <person name="Li Q."/>
            <person name="Fang X."/>
            <person name="Li J."/>
            <person name="Curtis N.E."/>
            <person name="Altenburger A."/>
            <person name="Shibata T."/>
            <person name="Feng M."/>
            <person name="Maeda T."/>
            <person name="Schwartz J.A."/>
            <person name="Shigenobu S."/>
            <person name="Lundholm N."/>
            <person name="Nishiyama T."/>
            <person name="Yang H."/>
            <person name="Hasebe M."/>
            <person name="Li S."/>
            <person name="Pierce S.K."/>
            <person name="Wang J."/>
        </authorList>
    </citation>
    <scope>NUCLEOTIDE SEQUENCE [LARGE SCALE GENOMIC DNA]</scope>
    <source>
        <strain evidence="8">EC2010</strain>
        <tissue evidence="8">Whole organism of an adult</tissue>
    </source>
</reference>
<dbReference type="PANTHER" id="PTHR11475">
    <property type="entry name" value="OXIDASE/PEROXIDASE"/>
    <property type="match status" value="1"/>
</dbReference>
<dbReference type="GO" id="GO:0046872">
    <property type="term" value="F:metal ion binding"/>
    <property type="evidence" value="ECO:0007669"/>
    <property type="project" value="UniProtKB-KW"/>
</dbReference>
<dbReference type="InterPro" id="IPR019791">
    <property type="entry name" value="Haem_peroxidase_animal"/>
</dbReference>
<keyword evidence="5" id="KW-0479">Metal-binding</keyword>
<keyword evidence="2" id="KW-0964">Secreted</keyword>
<evidence type="ECO:0000256" key="6">
    <source>
        <dbReference type="SAM" id="MobiDB-lite"/>
    </source>
</evidence>
<feature type="binding site" description="axial binding residue" evidence="5">
    <location>
        <position position="348"/>
    </location>
    <ligand>
        <name>heme b</name>
        <dbReference type="ChEBI" id="CHEBI:60344"/>
    </ligand>
    <ligandPart>
        <name>Fe</name>
        <dbReference type="ChEBI" id="CHEBI:18248"/>
    </ligandPart>
</feature>
<evidence type="ECO:0000256" key="5">
    <source>
        <dbReference type="PIRSR" id="PIRSR619791-2"/>
    </source>
</evidence>
<dbReference type="Proteomes" id="UP000271974">
    <property type="component" value="Unassembled WGS sequence"/>
</dbReference>
<gene>
    <name evidence="8" type="ORF">EGW08_020159</name>
</gene>
<keyword evidence="3 7" id="KW-0732">Signal</keyword>
<dbReference type="CDD" id="cd09823">
    <property type="entry name" value="peroxinectin_like"/>
    <property type="match status" value="1"/>
</dbReference>
<feature type="region of interest" description="Disordered" evidence="6">
    <location>
        <begin position="563"/>
        <end position="589"/>
    </location>
</feature>
<keyword evidence="5" id="KW-0349">Heme</keyword>
<comment type="caution">
    <text evidence="8">The sequence shown here is derived from an EMBL/GenBank/DDBJ whole genome shotgun (WGS) entry which is preliminary data.</text>
</comment>
<dbReference type="InterPro" id="IPR010255">
    <property type="entry name" value="Haem_peroxidase_sf"/>
</dbReference>
<evidence type="ECO:0000256" key="3">
    <source>
        <dbReference type="ARBA" id="ARBA00022729"/>
    </source>
</evidence>
<dbReference type="OrthoDB" id="823504at2759"/>
<dbReference type="InterPro" id="IPR037120">
    <property type="entry name" value="Haem_peroxidase_sf_animal"/>
</dbReference>
<dbReference type="PRINTS" id="PR00457">
    <property type="entry name" value="ANPEROXIDASE"/>
</dbReference>
<evidence type="ECO:0000256" key="1">
    <source>
        <dbReference type="ARBA" id="ARBA00004613"/>
    </source>
</evidence>
<dbReference type="GO" id="GO:0020037">
    <property type="term" value="F:heme binding"/>
    <property type="evidence" value="ECO:0007669"/>
    <property type="project" value="InterPro"/>
</dbReference>
<evidence type="ECO:0000256" key="4">
    <source>
        <dbReference type="ARBA" id="ARBA00023180"/>
    </source>
</evidence>
<evidence type="ECO:0000313" key="9">
    <source>
        <dbReference type="Proteomes" id="UP000271974"/>
    </source>
</evidence>
<evidence type="ECO:0000313" key="8">
    <source>
        <dbReference type="EMBL" id="RUS72077.1"/>
    </source>
</evidence>
<dbReference type="PANTHER" id="PTHR11475:SF4">
    <property type="entry name" value="CHORION PEROXIDASE"/>
    <property type="match status" value="1"/>
</dbReference>
<feature type="signal peptide" evidence="7">
    <location>
        <begin position="1"/>
        <end position="21"/>
    </location>
</feature>
<dbReference type="Gene3D" id="1.10.640.10">
    <property type="entry name" value="Haem peroxidase domain superfamily, animal type"/>
    <property type="match status" value="1"/>
</dbReference>
<evidence type="ECO:0000256" key="7">
    <source>
        <dbReference type="SAM" id="SignalP"/>
    </source>
</evidence>
<protein>
    <submittedName>
        <fullName evidence="8">Uncharacterized protein</fullName>
    </submittedName>
</protein>
<keyword evidence="9" id="KW-1185">Reference proteome</keyword>
<dbReference type="AlphaFoldDB" id="A0A3S1B500"/>
<proteinExistence type="predicted"/>
<dbReference type="Pfam" id="PF03098">
    <property type="entry name" value="An_peroxidase"/>
    <property type="match status" value="1"/>
</dbReference>
<name>A0A3S1B500_ELYCH</name>
<dbReference type="GO" id="GO:0005576">
    <property type="term" value="C:extracellular region"/>
    <property type="evidence" value="ECO:0007669"/>
    <property type="project" value="UniProtKB-SubCell"/>
</dbReference>
<keyword evidence="5" id="KW-0408">Iron</keyword>
<keyword evidence="4" id="KW-0325">Glycoprotein</keyword>
<dbReference type="STRING" id="188477.A0A3S1B500"/>
<dbReference type="SUPFAM" id="SSF48113">
    <property type="entry name" value="Heme-dependent peroxidases"/>
    <property type="match status" value="1"/>
</dbReference>
<dbReference type="FunFam" id="1.10.640.10:FF:000003">
    <property type="entry name" value="chorion peroxidase"/>
    <property type="match status" value="1"/>
</dbReference>
<organism evidence="8 9">
    <name type="scientific">Elysia chlorotica</name>
    <name type="common">Eastern emerald elysia</name>
    <name type="synonym">Sea slug</name>
    <dbReference type="NCBI Taxonomy" id="188477"/>
    <lineage>
        <taxon>Eukaryota</taxon>
        <taxon>Metazoa</taxon>
        <taxon>Spiralia</taxon>
        <taxon>Lophotrochozoa</taxon>
        <taxon>Mollusca</taxon>
        <taxon>Gastropoda</taxon>
        <taxon>Heterobranchia</taxon>
        <taxon>Euthyneura</taxon>
        <taxon>Panpulmonata</taxon>
        <taxon>Sacoglossa</taxon>
        <taxon>Placobranchoidea</taxon>
        <taxon>Plakobranchidae</taxon>
        <taxon>Elysia</taxon>
    </lineage>
</organism>
<dbReference type="PROSITE" id="PS50292">
    <property type="entry name" value="PEROXIDASE_3"/>
    <property type="match status" value="1"/>
</dbReference>
<dbReference type="GO" id="GO:0004601">
    <property type="term" value="F:peroxidase activity"/>
    <property type="evidence" value="ECO:0007669"/>
    <property type="project" value="InterPro"/>
</dbReference>
<evidence type="ECO:0000256" key="2">
    <source>
        <dbReference type="ARBA" id="ARBA00022525"/>
    </source>
</evidence>
<dbReference type="EMBL" id="RQTK01001117">
    <property type="protein sequence ID" value="RUS72077.1"/>
    <property type="molecule type" value="Genomic_DNA"/>
</dbReference>
<feature type="chain" id="PRO_5018654181" evidence="7">
    <location>
        <begin position="22"/>
        <end position="589"/>
    </location>
</feature>
<sequence>MAHSLGYLLLFISALAVGVKAYHRHGYHEARIMKRQTTPCDPTEKFRRPDGRCNNLDNPDWGAAGSIMPRFQPSAYANGMDSPRTNGVSSNALPGARKISLDVHGPNDATAKITLMVMQWGQFLDHDMTIVPHPSVDPDCCTNVQAECFNIAIPPEDGYFTGRDCMPFVRSSQTKVDGVGEQTNSITAYIDGSMVYGSSEEHMQELRGTNGRLRTLQQHRSDYLPAAGDSACRNETGEHCFLAGDERVNEQPGLAAMHTIFVREHNRIAGELRKVNTDWSSDQIFQVARDIVIAEIQHITYDAFLPLVLGPVFMERYNLKTNQPYTYNTSIDAGIRNEFATAAYRFGHSLIPEDITVNNEALMFKNLFLKPSTVLESMGGLAESLAREPSMAMDRQFAHSVTQHLFQEEERQGSDLVALNIQRGRDHGLQPLNAYRKICSGNPFTSLAQLFPRDTTAQATYEDIDDVDLFTGGVAEDAVDEGLVGQTFACLLATQFSFLRHGDRFFYLNRDRPNRFNREQMEEIRQVTLGKIICDNTENDRIQSDVFLPAKVGNERKECSNLPSLDLRKWGGGGGGRDGGGGDGGPRRG</sequence>
<comment type="subcellular location">
    <subcellularLocation>
        <location evidence="1">Secreted</location>
    </subcellularLocation>
</comment>
<feature type="compositionally biased region" description="Gly residues" evidence="6">
    <location>
        <begin position="570"/>
        <end position="589"/>
    </location>
</feature>
<accession>A0A3S1B500</accession>